<name>A0A0F4ZDK0_9PEZI</name>
<protein>
    <submittedName>
        <fullName evidence="1">Uncharacterized protein</fullName>
    </submittedName>
</protein>
<dbReference type="AlphaFoldDB" id="A0A0F4ZDK0"/>
<organism evidence="1 2">
    <name type="scientific">Thielaviopsis punctulata</name>
    <dbReference type="NCBI Taxonomy" id="72032"/>
    <lineage>
        <taxon>Eukaryota</taxon>
        <taxon>Fungi</taxon>
        <taxon>Dikarya</taxon>
        <taxon>Ascomycota</taxon>
        <taxon>Pezizomycotina</taxon>
        <taxon>Sordariomycetes</taxon>
        <taxon>Hypocreomycetidae</taxon>
        <taxon>Microascales</taxon>
        <taxon>Ceratocystidaceae</taxon>
        <taxon>Thielaviopsis</taxon>
    </lineage>
</organism>
<keyword evidence="2" id="KW-1185">Reference proteome</keyword>
<dbReference type="EMBL" id="LAEV01001255">
    <property type="protein sequence ID" value="KKA28597.1"/>
    <property type="molecule type" value="Genomic_DNA"/>
</dbReference>
<proteinExistence type="predicted"/>
<comment type="caution">
    <text evidence="1">The sequence shown here is derived from an EMBL/GenBank/DDBJ whole genome shotgun (WGS) entry which is preliminary data.</text>
</comment>
<reference evidence="1 2" key="1">
    <citation type="submission" date="2015-03" db="EMBL/GenBank/DDBJ databases">
        <authorList>
            <person name="Radwan O."/>
            <person name="Al-Naeli F.A."/>
            <person name="Rendon G.A."/>
            <person name="Fields C."/>
        </authorList>
    </citation>
    <scope>NUCLEOTIDE SEQUENCE [LARGE SCALE GENOMIC DNA]</scope>
    <source>
        <strain evidence="1">CR-DP1</strain>
    </source>
</reference>
<evidence type="ECO:0000313" key="2">
    <source>
        <dbReference type="Proteomes" id="UP000033483"/>
    </source>
</evidence>
<dbReference type="PANTHER" id="PTHR37331:SF1">
    <property type="entry name" value="YALI0F11671P"/>
    <property type="match status" value="1"/>
</dbReference>
<dbReference type="Proteomes" id="UP000033483">
    <property type="component" value="Unassembled WGS sequence"/>
</dbReference>
<evidence type="ECO:0000313" key="1">
    <source>
        <dbReference type="EMBL" id="KKA28597.1"/>
    </source>
</evidence>
<sequence length="213" mass="22925">MASVLLRRLCLQRQLAGRSVSSLASNSYIKVFKDHPAPGRHLLSLLEMDPPSPALAIGTTTQLPPTPGSFAENADFRRILDQVVQEHGHRDSGLQAQAKAFVGAGGTAMFTAMQQTRHRGRKTAAADATAGATSGGYIHLSDARNPPDFGRIAWPEDILGSVEVDGEGEIIGRVEPSGTYRIVTNEGILGLSPFLMEKLVERLRAEQTKVQQS</sequence>
<accession>A0A0F4ZDK0</accession>
<dbReference type="OrthoDB" id="5397701at2759"/>
<dbReference type="PANTHER" id="PTHR37331">
    <property type="entry name" value="YALI0F11671P"/>
    <property type="match status" value="1"/>
</dbReference>
<gene>
    <name evidence="1" type="ORF">TD95_003942</name>
</gene>